<dbReference type="SUPFAM" id="SSF52799">
    <property type="entry name" value="(Phosphotyrosine protein) phosphatases II"/>
    <property type="match status" value="1"/>
</dbReference>
<dbReference type="EMBL" id="JBBXMP010000016">
    <property type="protein sequence ID" value="KAL0068763.1"/>
    <property type="molecule type" value="Genomic_DNA"/>
</dbReference>
<dbReference type="Pfam" id="PF23868">
    <property type="entry name" value="Mmc1_C"/>
    <property type="match status" value="1"/>
</dbReference>
<proteinExistence type="predicted"/>
<dbReference type="InterPro" id="IPR029021">
    <property type="entry name" value="Prot-tyrosine_phosphatase-like"/>
</dbReference>
<accession>A0ABR3A6Y3</accession>
<gene>
    <name evidence="2" type="ORF">AAF712_004092</name>
</gene>
<organism evidence="2 3">
    <name type="scientific">Marasmius tenuissimus</name>
    <dbReference type="NCBI Taxonomy" id="585030"/>
    <lineage>
        <taxon>Eukaryota</taxon>
        <taxon>Fungi</taxon>
        <taxon>Dikarya</taxon>
        <taxon>Basidiomycota</taxon>
        <taxon>Agaricomycotina</taxon>
        <taxon>Agaricomycetes</taxon>
        <taxon>Agaricomycetidae</taxon>
        <taxon>Agaricales</taxon>
        <taxon>Marasmiineae</taxon>
        <taxon>Marasmiaceae</taxon>
        <taxon>Marasmius</taxon>
    </lineage>
</organism>
<dbReference type="InterPro" id="IPR026893">
    <property type="entry name" value="Tyr/Ser_Pase_IphP-type"/>
</dbReference>
<name>A0ABR3A6Y3_9AGAR</name>
<comment type="caution">
    <text evidence="2">The sequence shown here is derived from an EMBL/GenBank/DDBJ whole genome shotgun (WGS) entry which is preliminary data.</text>
</comment>
<protein>
    <recommendedName>
        <fullName evidence="1">Mmc1 C-terminal domain-containing protein</fullName>
    </recommendedName>
</protein>
<dbReference type="Proteomes" id="UP001437256">
    <property type="component" value="Unassembled WGS sequence"/>
</dbReference>
<sequence>MLRSAVKLVFYGHKNLTERLVNVVLDAPFKTTNVSPFYSEFPVDVVVEQEHSNNPPTNANIPICVVDPLSSSSLPTIHNPDTILVLTATPPFSPYTPPPHVRTRKILFVDPSRARSGLDAIQSNPSSPAAIEFYRHEFSGSRVGDILRTLKEYFTESPTLQAVQKRTRFSQLAAAETDINASLDKACNLRDLAEEEREKAVKEILGGEPVRHAVAQAKKDIKPSMDRLTWWRMVWRVDEISNYVHDVVKRSWCRELEEHLIFHSGKLTNLQHKLERESHSLLPSPNSASTPYPDSVPHIPSSTIQNLLRQQRRLPSYPLLPNALTSPLQTRLKQLTAPTTRLHLTAQRATLGIGASVASGVGLSWSAWLATMQPLHFPLFGNVEPTTALGLGFLSLAAGIRLTQTRVEKAKKRWWEDFDRVSEGLDRDIGKEVEKVLDEKVLVIVRKACAEVDNWGREAKEEVERSKEALQADGQLKEGLLFRSGRLDEATQVDLEKLGSGFAVKTVIDLRTKSERALVKKKHEPTRTPQTEEEVPLLREAQPTRWQTVRVHFIGRQYELQMLKEF</sequence>
<evidence type="ECO:0000313" key="3">
    <source>
        <dbReference type="Proteomes" id="UP001437256"/>
    </source>
</evidence>
<evidence type="ECO:0000313" key="2">
    <source>
        <dbReference type="EMBL" id="KAL0068763.1"/>
    </source>
</evidence>
<dbReference type="Pfam" id="PF13350">
    <property type="entry name" value="Y_phosphatase3"/>
    <property type="match status" value="1"/>
</dbReference>
<feature type="domain" description="Mmc1 C-terminal" evidence="1">
    <location>
        <begin position="226"/>
        <end position="417"/>
    </location>
</feature>
<evidence type="ECO:0000259" key="1">
    <source>
        <dbReference type="Pfam" id="PF23868"/>
    </source>
</evidence>
<dbReference type="Gene3D" id="3.90.190.10">
    <property type="entry name" value="Protein tyrosine phosphatase superfamily"/>
    <property type="match status" value="1"/>
</dbReference>
<keyword evidence="3" id="KW-1185">Reference proteome</keyword>
<reference evidence="2 3" key="1">
    <citation type="submission" date="2024-05" db="EMBL/GenBank/DDBJ databases">
        <title>A draft genome resource for the thread blight pathogen Marasmius tenuissimus strain MS-2.</title>
        <authorList>
            <person name="Yulfo-Soto G.E."/>
            <person name="Baruah I.K."/>
            <person name="Amoako-Attah I."/>
            <person name="Bukari Y."/>
            <person name="Meinhardt L.W."/>
            <person name="Bailey B.A."/>
            <person name="Cohen S.P."/>
        </authorList>
    </citation>
    <scope>NUCLEOTIDE SEQUENCE [LARGE SCALE GENOMIC DNA]</scope>
    <source>
        <strain evidence="2 3">MS-2</strain>
    </source>
</reference>
<dbReference type="PANTHER" id="PTHR38644:SF1">
    <property type="entry name" value="EXPRESSED PROTEIN"/>
    <property type="match status" value="1"/>
</dbReference>
<dbReference type="InterPro" id="IPR056196">
    <property type="entry name" value="Mmc1_C"/>
</dbReference>
<dbReference type="PANTHER" id="PTHR38644">
    <property type="entry name" value="EXPRESSED PROTEIN"/>
    <property type="match status" value="1"/>
</dbReference>